<comment type="subcellular location">
    <subcellularLocation>
        <location evidence="2">Cytoplasm</location>
        <location evidence="2">Nucleoid</location>
    </subcellularLocation>
</comment>
<dbReference type="InParanoid" id="A0A7G1G5Y4"/>
<keyword evidence="6" id="KW-1185">Reference proteome</keyword>
<proteinExistence type="inferred from homology"/>
<dbReference type="NCBIfam" id="TIGR00103">
    <property type="entry name" value="DNA_YbaB_EbfC"/>
    <property type="match status" value="1"/>
</dbReference>
<feature type="region of interest" description="Disordered" evidence="4">
    <location>
        <begin position="1"/>
        <end position="23"/>
    </location>
</feature>
<reference evidence="5 6" key="1">
    <citation type="submission" date="2018-06" db="EMBL/GenBank/DDBJ databases">
        <title>Genome sequencing of Oceanotoga sp. sy52.</title>
        <authorList>
            <person name="Mori K."/>
        </authorList>
    </citation>
    <scope>NUCLEOTIDE SEQUENCE [LARGE SCALE GENOMIC DNA]</scope>
    <source>
        <strain evidence="6">sy52</strain>
    </source>
</reference>
<dbReference type="InterPro" id="IPR036894">
    <property type="entry name" value="YbaB-like_sf"/>
</dbReference>
<dbReference type="FunCoup" id="A0A7G1G5Y4">
    <property type="interactions" value="217"/>
</dbReference>
<keyword evidence="1 2" id="KW-0238">DNA-binding</keyword>
<protein>
    <recommendedName>
        <fullName evidence="2">Nucleoid-associated protein OSSY52_19820</fullName>
    </recommendedName>
</protein>
<dbReference type="InterPro" id="IPR004401">
    <property type="entry name" value="YbaB/EbfC"/>
</dbReference>
<dbReference type="EMBL" id="AP018712">
    <property type="protein sequence ID" value="BBE31841.1"/>
    <property type="molecule type" value="Genomic_DNA"/>
</dbReference>
<sequence>MAKKIKSIGGRSLKGGKSKKPSMAHLLQEAQKTQSAMEEEMAKLETQLADMTVEATSGGGVVKVVANGNLRIKDIIISDELEDEDIEIVKDMIMAATNEAIEKASNLKEEESNKVSEKYLGGLQSMGLGF</sequence>
<dbReference type="Gene3D" id="3.30.1310.10">
    <property type="entry name" value="Nucleoid-associated protein YbaB-like domain"/>
    <property type="match status" value="1"/>
</dbReference>
<dbReference type="SUPFAM" id="SSF82607">
    <property type="entry name" value="YbaB-like"/>
    <property type="match status" value="1"/>
</dbReference>
<dbReference type="GO" id="GO:0005829">
    <property type="term" value="C:cytosol"/>
    <property type="evidence" value="ECO:0007669"/>
    <property type="project" value="TreeGrafter"/>
</dbReference>
<dbReference type="HAMAP" id="MF_00274">
    <property type="entry name" value="DNA_YbaB_EbfC"/>
    <property type="match status" value="1"/>
</dbReference>
<name>A0A7G1G5Y4_9BACT</name>
<dbReference type="PANTHER" id="PTHR33449:SF1">
    <property type="entry name" value="NUCLEOID-ASSOCIATED PROTEIN YBAB"/>
    <property type="match status" value="1"/>
</dbReference>
<dbReference type="KEGG" id="ocy:OSSY52_19820"/>
<dbReference type="RefSeq" id="WP_190614647.1">
    <property type="nucleotide sequence ID" value="NZ_AP018712.1"/>
</dbReference>
<dbReference type="PANTHER" id="PTHR33449">
    <property type="entry name" value="NUCLEOID-ASSOCIATED PROTEIN YBAB"/>
    <property type="match status" value="1"/>
</dbReference>
<evidence type="ECO:0000256" key="2">
    <source>
        <dbReference type="HAMAP-Rule" id="MF_00274"/>
    </source>
</evidence>
<evidence type="ECO:0000256" key="3">
    <source>
        <dbReference type="SAM" id="Coils"/>
    </source>
</evidence>
<comment type="subunit">
    <text evidence="2">Homodimer.</text>
</comment>
<keyword evidence="3" id="KW-0175">Coiled coil</keyword>
<evidence type="ECO:0000256" key="1">
    <source>
        <dbReference type="ARBA" id="ARBA00023125"/>
    </source>
</evidence>
<feature type="coiled-coil region" evidence="3">
    <location>
        <begin position="23"/>
        <end position="54"/>
    </location>
</feature>
<accession>A0A7G1G5Y4</accession>
<keyword evidence="2" id="KW-0963">Cytoplasm</keyword>
<organism evidence="5 6">
    <name type="scientific">Tepiditoga spiralis</name>
    <dbReference type="NCBI Taxonomy" id="2108365"/>
    <lineage>
        <taxon>Bacteria</taxon>
        <taxon>Thermotogati</taxon>
        <taxon>Thermotogota</taxon>
        <taxon>Thermotogae</taxon>
        <taxon>Petrotogales</taxon>
        <taxon>Petrotogaceae</taxon>
        <taxon>Tepiditoga</taxon>
    </lineage>
</organism>
<dbReference type="AlphaFoldDB" id="A0A7G1G5Y4"/>
<dbReference type="GO" id="GO:0043590">
    <property type="term" value="C:bacterial nucleoid"/>
    <property type="evidence" value="ECO:0007669"/>
    <property type="project" value="UniProtKB-UniRule"/>
</dbReference>
<dbReference type="GO" id="GO:0003677">
    <property type="term" value="F:DNA binding"/>
    <property type="evidence" value="ECO:0007669"/>
    <property type="project" value="UniProtKB-UniRule"/>
</dbReference>
<dbReference type="Pfam" id="PF02575">
    <property type="entry name" value="YbaB_DNA_bd"/>
    <property type="match status" value="1"/>
</dbReference>
<evidence type="ECO:0000313" key="5">
    <source>
        <dbReference type="EMBL" id="BBE31841.1"/>
    </source>
</evidence>
<comment type="function">
    <text evidence="2">Binds to DNA and alters its conformation. May be involved in regulation of gene expression, nucleoid organization and DNA protection.</text>
</comment>
<comment type="similarity">
    <text evidence="2">Belongs to the YbaB/EbfC family.</text>
</comment>
<gene>
    <name evidence="5" type="ORF">OSSY52_19820</name>
</gene>
<dbReference type="Proteomes" id="UP000516361">
    <property type="component" value="Chromosome"/>
</dbReference>
<evidence type="ECO:0000313" key="6">
    <source>
        <dbReference type="Proteomes" id="UP000516361"/>
    </source>
</evidence>
<evidence type="ECO:0000256" key="4">
    <source>
        <dbReference type="SAM" id="MobiDB-lite"/>
    </source>
</evidence>